<feature type="chain" id="PRO_5046714355" evidence="3">
    <location>
        <begin position="23"/>
        <end position="369"/>
    </location>
</feature>
<evidence type="ECO:0000259" key="4">
    <source>
        <dbReference type="Pfam" id="PF06030"/>
    </source>
</evidence>
<evidence type="ECO:0000313" key="6">
    <source>
        <dbReference type="EMBL" id="MFC6177427.1"/>
    </source>
</evidence>
<feature type="compositionally biased region" description="Low complexity" evidence="1">
    <location>
        <begin position="345"/>
        <end position="363"/>
    </location>
</feature>
<evidence type="ECO:0000256" key="1">
    <source>
        <dbReference type="SAM" id="MobiDB-lite"/>
    </source>
</evidence>
<accession>A0ABW1RMU2</accession>
<keyword evidence="2" id="KW-1133">Transmembrane helix</keyword>
<evidence type="ECO:0000256" key="3">
    <source>
        <dbReference type="SAM" id="SignalP"/>
    </source>
</evidence>
<evidence type="ECO:0000313" key="7">
    <source>
        <dbReference type="Proteomes" id="UP001596288"/>
    </source>
</evidence>
<evidence type="ECO:0000259" key="5">
    <source>
        <dbReference type="Pfam" id="PF11797"/>
    </source>
</evidence>
<dbReference type="InterPro" id="IPR021759">
    <property type="entry name" value="WxLIP_HBD"/>
</dbReference>
<reference evidence="7" key="1">
    <citation type="journal article" date="2019" name="Int. J. Syst. Evol. Microbiol.">
        <title>The Global Catalogue of Microorganisms (GCM) 10K type strain sequencing project: providing services to taxonomists for standard genome sequencing and annotation.</title>
        <authorList>
            <consortium name="The Broad Institute Genomics Platform"/>
            <consortium name="The Broad Institute Genome Sequencing Center for Infectious Disease"/>
            <person name="Wu L."/>
            <person name="Ma J."/>
        </authorList>
    </citation>
    <scope>NUCLEOTIDE SEQUENCE [LARGE SCALE GENOMIC DNA]</scope>
    <source>
        <strain evidence="7">CCM 8927</strain>
    </source>
</reference>
<keyword evidence="2" id="KW-0812">Transmembrane</keyword>
<keyword evidence="2" id="KW-0472">Membrane</keyword>
<protein>
    <submittedName>
        <fullName evidence="6">WxL protein host-binding domain-containing protein</fullName>
    </submittedName>
</protein>
<keyword evidence="7" id="KW-1185">Reference proteome</keyword>
<keyword evidence="3" id="KW-0732">Signal</keyword>
<dbReference type="Pfam" id="PF06030">
    <property type="entry name" value="WxLIP_PGBD"/>
    <property type="match status" value="1"/>
</dbReference>
<dbReference type="RefSeq" id="WP_137611777.1">
    <property type="nucleotide sequence ID" value="NZ_BJDF01000013.1"/>
</dbReference>
<proteinExistence type="predicted"/>
<organism evidence="6 7">
    <name type="scientific">Companilactobacillus huachuanensis</name>
    <dbReference type="NCBI Taxonomy" id="2559914"/>
    <lineage>
        <taxon>Bacteria</taxon>
        <taxon>Bacillati</taxon>
        <taxon>Bacillota</taxon>
        <taxon>Bacilli</taxon>
        <taxon>Lactobacillales</taxon>
        <taxon>Lactobacillaceae</taxon>
        <taxon>Companilactobacillus</taxon>
    </lineage>
</organism>
<dbReference type="InterPro" id="IPR010317">
    <property type="entry name" value="WxLIP_PGBD"/>
</dbReference>
<feature type="domain" description="WxL Interacting Protein host binding" evidence="5">
    <location>
        <begin position="168"/>
        <end position="309"/>
    </location>
</feature>
<feature type="domain" description="WxL Interacting Protein peptidoglycan binding" evidence="4">
    <location>
        <begin position="46"/>
        <end position="155"/>
    </location>
</feature>
<gene>
    <name evidence="6" type="ORF">ACFQAV_11280</name>
</gene>
<feature type="signal peptide" evidence="3">
    <location>
        <begin position="1"/>
        <end position="22"/>
    </location>
</feature>
<feature type="region of interest" description="Disordered" evidence="1">
    <location>
        <begin position="345"/>
        <end position="369"/>
    </location>
</feature>
<name>A0ABW1RMU2_9LACO</name>
<dbReference type="Pfam" id="PF11797">
    <property type="entry name" value="WxLIP_HBD"/>
    <property type="match status" value="1"/>
</dbReference>
<evidence type="ECO:0000256" key="2">
    <source>
        <dbReference type="SAM" id="Phobius"/>
    </source>
</evidence>
<sequence length="369" mass="40052">MKKSMRKIIAFVFSLCFLIAFGTFGTQTVQATSGGYTIKPGGTSTDNVNIDNGSYLVKGNPGQTVDLKLIVLNQESKTRKFMYTVNTAYTSDGGVLSYNKSKVTDPSLKVQVKDTATPQKSEFQVPGNTTATLTFKITIPKKSFDGYIMGGVSVSPYGEKAKGTVSSNGTLLKNKFSYSIPIQINQTGKDSVEAKYSITSVKPGVMSGKPNVGILANVHNSTNSYTGGLSSKAVVTKKGNKDFKITTTADDQNIAPTSNYNYSISWGKKQLQSGNYHLKLTYKAQGGLKSWTLNKDFTITNNDAAKYNKLAGIKPNYLWLYILLAVLALAIILGLGIYLGRRNNNKNNNGNNGNNGNNNSGNTTRRRRR</sequence>
<comment type="caution">
    <text evidence="6">The sequence shown here is derived from an EMBL/GenBank/DDBJ whole genome shotgun (WGS) entry which is preliminary data.</text>
</comment>
<dbReference type="EMBL" id="JBHSSF010000031">
    <property type="protein sequence ID" value="MFC6177427.1"/>
    <property type="molecule type" value="Genomic_DNA"/>
</dbReference>
<dbReference type="Proteomes" id="UP001596288">
    <property type="component" value="Unassembled WGS sequence"/>
</dbReference>
<feature type="transmembrane region" description="Helical" evidence="2">
    <location>
        <begin position="318"/>
        <end position="339"/>
    </location>
</feature>